<comment type="caution">
    <text evidence="1">The sequence shown here is derived from an EMBL/GenBank/DDBJ whole genome shotgun (WGS) entry which is preliminary data.</text>
</comment>
<dbReference type="EMBL" id="MU394283">
    <property type="protein sequence ID" value="KAI6092532.1"/>
    <property type="molecule type" value="Genomic_DNA"/>
</dbReference>
<accession>A0ACC0DJN5</accession>
<proteinExistence type="predicted"/>
<dbReference type="Proteomes" id="UP001497680">
    <property type="component" value="Unassembled WGS sequence"/>
</dbReference>
<name>A0ACC0DJN5_9PEZI</name>
<organism evidence="1 2">
    <name type="scientific">Hypoxylon rubiginosum</name>
    <dbReference type="NCBI Taxonomy" id="110542"/>
    <lineage>
        <taxon>Eukaryota</taxon>
        <taxon>Fungi</taxon>
        <taxon>Dikarya</taxon>
        <taxon>Ascomycota</taxon>
        <taxon>Pezizomycotina</taxon>
        <taxon>Sordariomycetes</taxon>
        <taxon>Xylariomycetidae</taxon>
        <taxon>Xylariales</taxon>
        <taxon>Hypoxylaceae</taxon>
        <taxon>Hypoxylon</taxon>
    </lineage>
</organism>
<protein>
    <submittedName>
        <fullName evidence="1">Uncharacterized protein</fullName>
    </submittedName>
</protein>
<gene>
    <name evidence="1" type="ORF">F4821DRAFT_224256</name>
</gene>
<sequence>MSSMEVHTQTAHQPTENKDTMVYPADVITAIYEAFPSFTSSASLSQSPSPFPSPPRPILKRRSSCGQADLGNSPAKSQCTEQRSRSSSPSTASHVSHASVHSVTFSDTLAVDMETGEFVPPAGRSREEFVAEVQSRKAQMLLEKFRSSDLEASNRGRNGKTKSKSKTKTKTKTKTKADDAENVDVSTFKFDAGISVDDSIFTFDAGNVDDSTPMFDDSNSMFDDWNFMFNGSNFMIDAEEEEEEYGDDLWEDESRQGCGTDSDSDSNGENPNEDDNGNWDNNAAKLYWKGEDDGRGSRMGEREETTVEVVEVQANDNDDVFGLEDNDIMIVFEDDGEGAQGENTNDGWGEDDVDDDESSSDEDEDEDQDEDEDEDMDSDGGCKLDSGLRVG</sequence>
<evidence type="ECO:0000313" key="2">
    <source>
        <dbReference type="Proteomes" id="UP001497680"/>
    </source>
</evidence>
<reference evidence="1 2" key="1">
    <citation type="journal article" date="2022" name="New Phytol.">
        <title>Ecological generalism drives hyperdiversity of secondary metabolite gene clusters in xylarialean endophytes.</title>
        <authorList>
            <person name="Franco M.E.E."/>
            <person name="Wisecaver J.H."/>
            <person name="Arnold A.E."/>
            <person name="Ju Y.M."/>
            <person name="Slot J.C."/>
            <person name="Ahrendt S."/>
            <person name="Moore L.P."/>
            <person name="Eastman K.E."/>
            <person name="Scott K."/>
            <person name="Konkel Z."/>
            <person name="Mondo S.J."/>
            <person name="Kuo A."/>
            <person name="Hayes R.D."/>
            <person name="Haridas S."/>
            <person name="Andreopoulos B."/>
            <person name="Riley R."/>
            <person name="LaButti K."/>
            <person name="Pangilinan J."/>
            <person name="Lipzen A."/>
            <person name="Amirebrahimi M."/>
            <person name="Yan J."/>
            <person name="Adam C."/>
            <person name="Keymanesh K."/>
            <person name="Ng V."/>
            <person name="Louie K."/>
            <person name="Northen T."/>
            <person name="Drula E."/>
            <person name="Henrissat B."/>
            <person name="Hsieh H.M."/>
            <person name="Youens-Clark K."/>
            <person name="Lutzoni F."/>
            <person name="Miadlikowska J."/>
            <person name="Eastwood D.C."/>
            <person name="Hamelin R.C."/>
            <person name="Grigoriev I.V."/>
            <person name="U'Ren J.M."/>
        </authorList>
    </citation>
    <scope>NUCLEOTIDE SEQUENCE [LARGE SCALE GENOMIC DNA]</scope>
    <source>
        <strain evidence="1 2">ER1909</strain>
    </source>
</reference>
<evidence type="ECO:0000313" key="1">
    <source>
        <dbReference type="EMBL" id="KAI6092532.1"/>
    </source>
</evidence>
<keyword evidence="2" id="KW-1185">Reference proteome</keyword>